<dbReference type="FunFam" id="1.10.10.10:FF:000001">
    <property type="entry name" value="LysR family transcriptional regulator"/>
    <property type="match status" value="1"/>
</dbReference>
<reference evidence="6 7" key="1">
    <citation type="submission" date="2015-09" db="EMBL/GenBank/DDBJ databases">
        <authorList>
            <person name="Xu Y."/>
            <person name="Nagy A."/>
            <person name="Liu N.T."/>
            <person name="Nou X."/>
        </authorList>
    </citation>
    <scope>NUCLEOTIDE SEQUENCE [LARGE SCALE GENOMIC DNA]</scope>
    <source>
        <strain evidence="6 7">FC1138</strain>
    </source>
</reference>
<dbReference type="Proteomes" id="UP000077927">
    <property type="component" value="Chromosome 2"/>
</dbReference>
<evidence type="ECO:0000256" key="1">
    <source>
        <dbReference type="ARBA" id="ARBA00009437"/>
    </source>
</evidence>
<dbReference type="InterPro" id="IPR005119">
    <property type="entry name" value="LysR_subst-bd"/>
</dbReference>
<name>A0AAC9BN36_9RALS</name>
<sequence length="311" mass="34135">MHKAGESPLFSFTLMDQLLAMRVFCAIVEAQGFSAAAERLDSTHSSVSRQLKNLEAALGVQLLNRTTRRFSLTAAGQRYYESCIDILARVDAAAQAMAHEHQRVAGTLRVSVPLAIGTLELDDWLPAFQKRYPDIRLDLSCSDEMVDLVADGFDVALRISQPLGDSSLVARTLVESDIVLVASPAYLARHGLPAMPQDLAKHELIAFSGSQTATEWVIEPARGEAVRLPLDGRLQTDAITAAYSATLAGVGIAAFTWNTVRPALARGHLVHVLPGCRLGKRFYYALYPHTRHVAPKVRAFVDYMSEHYRAH</sequence>
<evidence type="ECO:0000256" key="3">
    <source>
        <dbReference type="ARBA" id="ARBA00023125"/>
    </source>
</evidence>
<dbReference type="Gene3D" id="3.40.190.290">
    <property type="match status" value="1"/>
</dbReference>
<evidence type="ECO:0000259" key="5">
    <source>
        <dbReference type="PROSITE" id="PS50931"/>
    </source>
</evidence>
<proteinExistence type="inferred from homology"/>
<dbReference type="GO" id="GO:0003700">
    <property type="term" value="F:DNA-binding transcription factor activity"/>
    <property type="evidence" value="ECO:0007669"/>
    <property type="project" value="InterPro"/>
</dbReference>
<keyword evidence="4" id="KW-0804">Transcription</keyword>
<dbReference type="Pfam" id="PF03466">
    <property type="entry name" value="LysR_substrate"/>
    <property type="match status" value="1"/>
</dbReference>
<dbReference type="Gene3D" id="1.10.10.10">
    <property type="entry name" value="Winged helix-like DNA-binding domain superfamily/Winged helix DNA-binding domain"/>
    <property type="match status" value="1"/>
</dbReference>
<dbReference type="KEGG" id="rin:ACS15_4931"/>
<dbReference type="InterPro" id="IPR036390">
    <property type="entry name" value="WH_DNA-bd_sf"/>
</dbReference>
<dbReference type="GO" id="GO:0003677">
    <property type="term" value="F:DNA binding"/>
    <property type="evidence" value="ECO:0007669"/>
    <property type="project" value="UniProtKB-KW"/>
</dbReference>
<gene>
    <name evidence="6" type="ORF">ACS15_4931</name>
</gene>
<keyword evidence="3" id="KW-0238">DNA-binding</keyword>
<protein>
    <submittedName>
        <fullName evidence="6">LysR substrate binding domain protein</fullName>
    </submittedName>
</protein>
<dbReference type="InterPro" id="IPR000847">
    <property type="entry name" value="LysR_HTH_N"/>
</dbReference>
<dbReference type="AlphaFoldDB" id="A0AAC9BN36"/>
<dbReference type="InterPro" id="IPR036388">
    <property type="entry name" value="WH-like_DNA-bd_sf"/>
</dbReference>
<dbReference type="PANTHER" id="PTHR30537">
    <property type="entry name" value="HTH-TYPE TRANSCRIPTIONAL REGULATOR"/>
    <property type="match status" value="1"/>
</dbReference>
<dbReference type="InterPro" id="IPR058163">
    <property type="entry name" value="LysR-type_TF_proteobact-type"/>
</dbReference>
<comment type="similarity">
    <text evidence="1">Belongs to the LysR transcriptional regulatory family.</text>
</comment>
<feature type="domain" description="HTH lysR-type" evidence="5">
    <location>
        <begin position="21"/>
        <end position="73"/>
    </location>
</feature>
<dbReference type="SUPFAM" id="SSF53850">
    <property type="entry name" value="Periplasmic binding protein-like II"/>
    <property type="match status" value="1"/>
</dbReference>
<dbReference type="EMBL" id="CP012606">
    <property type="protein sequence ID" value="ANH75550.1"/>
    <property type="molecule type" value="Genomic_DNA"/>
</dbReference>
<dbReference type="Pfam" id="PF00126">
    <property type="entry name" value="HTH_1"/>
    <property type="match status" value="1"/>
</dbReference>
<dbReference type="PRINTS" id="PR00039">
    <property type="entry name" value="HTHLYSR"/>
</dbReference>
<dbReference type="PROSITE" id="PS50931">
    <property type="entry name" value="HTH_LYSR"/>
    <property type="match status" value="1"/>
</dbReference>
<dbReference type="CDD" id="cd08422">
    <property type="entry name" value="PBP2_CrgA_like"/>
    <property type="match status" value="1"/>
</dbReference>
<evidence type="ECO:0000313" key="7">
    <source>
        <dbReference type="Proteomes" id="UP000077927"/>
    </source>
</evidence>
<organism evidence="6 7">
    <name type="scientific">Ralstonia insidiosa</name>
    <dbReference type="NCBI Taxonomy" id="190721"/>
    <lineage>
        <taxon>Bacteria</taxon>
        <taxon>Pseudomonadati</taxon>
        <taxon>Pseudomonadota</taxon>
        <taxon>Betaproteobacteria</taxon>
        <taxon>Burkholderiales</taxon>
        <taxon>Burkholderiaceae</taxon>
        <taxon>Ralstonia</taxon>
    </lineage>
</organism>
<evidence type="ECO:0000313" key="6">
    <source>
        <dbReference type="EMBL" id="ANH75550.1"/>
    </source>
</evidence>
<dbReference type="PANTHER" id="PTHR30537:SF5">
    <property type="entry name" value="HTH-TYPE TRANSCRIPTIONAL ACTIVATOR TTDR-RELATED"/>
    <property type="match status" value="1"/>
</dbReference>
<dbReference type="SUPFAM" id="SSF46785">
    <property type="entry name" value="Winged helix' DNA-binding domain"/>
    <property type="match status" value="1"/>
</dbReference>
<keyword evidence="2" id="KW-0805">Transcription regulation</keyword>
<accession>A0AAC9BN36</accession>
<evidence type="ECO:0000256" key="2">
    <source>
        <dbReference type="ARBA" id="ARBA00023015"/>
    </source>
</evidence>
<evidence type="ECO:0000256" key="4">
    <source>
        <dbReference type="ARBA" id="ARBA00023163"/>
    </source>
</evidence>